<dbReference type="PANTHER" id="PTHR43173">
    <property type="entry name" value="ABC1 FAMILY PROTEIN"/>
    <property type="match status" value="1"/>
</dbReference>
<organism evidence="3 4">
    <name type="scientific">Drosophila busckii</name>
    <name type="common">Fruit fly</name>
    <dbReference type="NCBI Taxonomy" id="30019"/>
    <lineage>
        <taxon>Eukaryota</taxon>
        <taxon>Metazoa</taxon>
        <taxon>Ecdysozoa</taxon>
        <taxon>Arthropoda</taxon>
        <taxon>Hexapoda</taxon>
        <taxon>Insecta</taxon>
        <taxon>Pterygota</taxon>
        <taxon>Neoptera</taxon>
        <taxon>Endopterygota</taxon>
        <taxon>Diptera</taxon>
        <taxon>Brachycera</taxon>
        <taxon>Muscomorpha</taxon>
        <taxon>Ephydroidea</taxon>
        <taxon>Drosophilidae</taxon>
        <taxon>Drosophila</taxon>
    </lineage>
</organism>
<dbReference type="InterPro" id="IPR045307">
    <property type="entry name" value="ADCK1_dom"/>
</dbReference>
<dbReference type="PANTHER" id="PTHR43173:SF28">
    <property type="entry name" value="AARF DOMAIN CONTAINING KINASE 5"/>
    <property type="match status" value="1"/>
</dbReference>
<proteinExistence type="inferred from homology"/>
<keyword evidence="4" id="KW-1185">Reference proteome</keyword>
<dbReference type="OMA" id="DVMTTMV"/>
<name>A0A0M4ENX3_DROBS</name>
<evidence type="ECO:0000256" key="1">
    <source>
        <dbReference type="ARBA" id="ARBA00009670"/>
    </source>
</evidence>
<dbReference type="AlphaFoldDB" id="A0A0M4ENX3"/>
<dbReference type="STRING" id="30019.A0A0M4ENX3"/>
<evidence type="ECO:0000313" key="3">
    <source>
        <dbReference type="EMBL" id="ALC43717.1"/>
    </source>
</evidence>
<evidence type="ECO:0000313" key="4">
    <source>
        <dbReference type="Proteomes" id="UP000494163"/>
    </source>
</evidence>
<sequence>MLRTAYPKGVRQFFDNVQQQLCKREFHSKRFGQSKLTSRSRKFPLVRVGLVLAGAGAIAYDGIENEFTYCGAGVRFMRSLKTASLIAMDYMRVGENDTDYAKNLKAVHQKSADRLLETCLLNGGLYIKIGQGFAAINHILPIEYTSTLTKLQDECLPTSKADIQKVFQKDFGQLPEDIYMEFDYKPVAAASLAQVFKAKLQSGEQVAVKVQYSDLQKRFISDLGTIIFLHDIIEFIFKDYNFGWILTDLRKNLVHELDFIHEGQNAERCAKDLEKFPYIYVPKVHWAHTKTRVLTLEWMDGCKISDLEEMKKQNLSLHDVDVKLFKLFSEQIFSTGFVHADPHPGNIFVRKSAKDGKAEIIILDHGLYEELPDHVRGPLCEFWEAAVLRDEPKMEAAAKKMNVVDYMRFAEVLFQQPLRQRAGRIVSKLTQEDIDQIQQVAKDNFDSIMSTLKEMPRSMLFVVRNLNTVRAISNTHGDVVDRPKIMARYAQRCMYKHDGRSPLNMLRWSWRRVRFEYCLWRDAFKLRLIDMYFNVLYLLGRAPASARTLMRDMLQQGIEPMN</sequence>
<dbReference type="OrthoDB" id="427480at2759"/>
<reference evidence="3 4" key="1">
    <citation type="submission" date="2015-08" db="EMBL/GenBank/DDBJ databases">
        <title>Ancestral chromatin configuration constrains chromatin evolution on differentiating sex chromosomes in Drosophila.</title>
        <authorList>
            <person name="Zhou Q."/>
            <person name="Bachtrog D."/>
        </authorList>
    </citation>
    <scope>NUCLEOTIDE SEQUENCE [LARGE SCALE GENOMIC DNA]</scope>
    <source>
        <tissue evidence="3">Whole larvae</tissue>
    </source>
</reference>
<gene>
    <name evidence="3" type="ORF">Dbus_chr3Lg883</name>
</gene>
<dbReference type="Pfam" id="PF03109">
    <property type="entry name" value="ABC1"/>
    <property type="match status" value="1"/>
</dbReference>
<comment type="similarity">
    <text evidence="1">Belongs to the protein kinase superfamily. ADCK protein kinase family.</text>
</comment>
<evidence type="ECO:0000259" key="2">
    <source>
        <dbReference type="Pfam" id="PF03109"/>
    </source>
</evidence>
<dbReference type="InterPro" id="IPR051130">
    <property type="entry name" value="Mito_struct-func_regulator"/>
</dbReference>
<dbReference type="Proteomes" id="UP000494163">
    <property type="component" value="Chromosome 3L"/>
</dbReference>
<dbReference type="EMBL" id="CP012525">
    <property type="protein sequence ID" value="ALC43717.1"/>
    <property type="molecule type" value="Genomic_DNA"/>
</dbReference>
<protein>
    <submittedName>
        <fullName evidence="3">CG7616</fullName>
    </submittedName>
</protein>
<dbReference type="SUPFAM" id="SSF56112">
    <property type="entry name" value="Protein kinase-like (PK-like)"/>
    <property type="match status" value="1"/>
</dbReference>
<accession>A0A0M4ENX3</accession>
<feature type="domain" description="ABC1 atypical kinase-like" evidence="2">
    <location>
        <begin position="150"/>
        <end position="395"/>
    </location>
</feature>
<dbReference type="InterPro" id="IPR011009">
    <property type="entry name" value="Kinase-like_dom_sf"/>
</dbReference>
<dbReference type="InterPro" id="IPR004147">
    <property type="entry name" value="ABC1_dom"/>
</dbReference>
<dbReference type="CDD" id="cd13969">
    <property type="entry name" value="ADCK1-like"/>
    <property type="match status" value="1"/>
</dbReference>